<organism evidence="7 8">
    <name type="scientific">Allacma fusca</name>
    <dbReference type="NCBI Taxonomy" id="39272"/>
    <lineage>
        <taxon>Eukaryota</taxon>
        <taxon>Metazoa</taxon>
        <taxon>Ecdysozoa</taxon>
        <taxon>Arthropoda</taxon>
        <taxon>Hexapoda</taxon>
        <taxon>Collembola</taxon>
        <taxon>Symphypleona</taxon>
        <taxon>Sminthuridae</taxon>
        <taxon>Allacma</taxon>
    </lineage>
</organism>
<feature type="transmembrane region" description="Helical" evidence="5">
    <location>
        <begin position="317"/>
        <end position="338"/>
    </location>
</feature>
<evidence type="ECO:0000256" key="2">
    <source>
        <dbReference type="ARBA" id="ARBA00022692"/>
    </source>
</evidence>
<comment type="caution">
    <text evidence="7">The sequence shown here is derived from an EMBL/GenBank/DDBJ whole genome shotgun (WGS) entry which is preliminary data.</text>
</comment>
<evidence type="ECO:0000256" key="1">
    <source>
        <dbReference type="ARBA" id="ARBA00004141"/>
    </source>
</evidence>
<sequence length="548" mass="62863">MTTIPKVLLALVIGCSLSTADNSQGSYPVVNKCCRLDQSYNPELQECESSRNPLKSILWKVPEAFSLHNNSFLIRWKTESPPACSKEVQSVRVLYDSPVVDKSYFLDKYGKLLETSYSSYDEEFQLNHLPKHYCVDPTEDALIFQICPPRCDDEEPCIRKCCRVGEQLADTQEANCIESKEIRHDGNLPLFPSPTAPRDLVEPRFNSGYTALAVECNSLIKIPFPVKNHRKGHTRLPFKVLKNESIVFFDFSGKVWKYFDKPIDYCYERIREKGPGLHKNRKGKGSGFMTGVTRLTCWISFPSWVDAKKTPELCKSLAIASHFFGLMTLTWFSMYHFDSWWSFKEPKLVSVRKSDVIRFFEYCLVAVGVPLLIVAIALGIDANRQDTVDDLSCRSDIDNFFESLKSIYPNADNFHLHGNCFLAKHAHLAYWFDPILIILFLNLIFFVGITSRVGKRSNLTERRQYSTIIQVFMVVTTTWCIDTLGWIFEVDASYHLEIVHHVEAMALFVIFVCMGNHFENLRKKFIAVPTEPVDENDHNSSTDLESTH</sequence>
<keyword evidence="3 5" id="KW-1133">Transmembrane helix</keyword>
<gene>
    <name evidence="7" type="ORF">AFUS01_LOCUS9595</name>
</gene>
<evidence type="ECO:0000313" key="8">
    <source>
        <dbReference type="Proteomes" id="UP000708208"/>
    </source>
</evidence>
<keyword evidence="4 5" id="KW-0472">Membrane</keyword>
<feature type="transmembrane region" description="Helical" evidence="5">
    <location>
        <begin position="359"/>
        <end position="380"/>
    </location>
</feature>
<dbReference type="OrthoDB" id="6134459at2759"/>
<dbReference type="GO" id="GO:0004930">
    <property type="term" value="F:G protein-coupled receptor activity"/>
    <property type="evidence" value="ECO:0007669"/>
    <property type="project" value="InterPro"/>
</dbReference>
<keyword evidence="6" id="KW-0732">Signal</keyword>
<feature type="transmembrane region" description="Helical" evidence="5">
    <location>
        <begin position="428"/>
        <end position="447"/>
    </location>
</feature>
<dbReference type="Pfam" id="PF00002">
    <property type="entry name" value="7tm_2"/>
    <property type="match status" value="1"/>
</dbReference>
<feature type="chain" id="PRO_5035272249" evidence="6">
    <location>
        <begin position="21"/>
        <end position="548"/>
    </location>
</feature>
<feature type="signal peptide" evidence="6">
    <location>
        <begin position="1"/>
        <end position="20"/>
    </location>
</feature>
<keyword evidence="2 5" id="KW-0812">Transmembrane</keyword>
<dbReference type="InterPro" id="IPR052808">
    <property type="entry name" value="GPCR_Mth-like"/>
</dbReference>
<protein>
    <submittedName>
        <fullName evidence="7">Uncharacterized protein</fullName>
    </submittedName>
</protein>
<evidence type="ECO:0000313" key="7">
    <source>
        <dbReference type="EMBL" id="CAG7720309.1"/>
    </source>
</evidence>
<feature type="transmembrane region" description="Helical" evidence="5">
    <location>
        <begin position="468"/>
        <end position="488"/>
    </location>
</feature>
<dbReference type="PANTHER" id="PTHR46953:SF1">
    <property type="entry name" value="G-PROTEIN COUPLED RECEPTOR MTH-LIKE 1-RELATED"/>
    <property type="match status" value="1"/>
</dbReference>
<evidence type="ECO:0000256" key="5">
    <source>
        <dbReference type="SAM" id="Phobius"/>
    </source>
</evidence>
<evidence type="ECO:0000256" key="6">
    <source>
        <dbReference type="SAM" id="SignalP"/>
    </source>
</evidence>
<evidence type="ECO:0000256" key="3">
    <source>
        <dbReference type="ARBA" id="ARBA00022989"/>
    </source>
</evidence>
<dbReference type="Proteomes" id="UP000708208">
    <property type="component" value="Unassembled WGS sequence"/>
</dbReference>
<dbReference type="AlphaFoldDB" id="A0A8J2K586"/>
<name>A0A8J2K586_9HEXA</name>
<feature type="transmembrane region" description="Helical" evidence="5">
    <location>
        <begin position="494"/>
        <end position="514"/>
    </location>
</feature>
<keyword evidence="8" id="KW-1185">Reference proteome</keyword>
<accession>A0A8J2K586</accession>
<dbReference type="EMBL" id="CAJVCH010069453">
    <property type="protein sequence ID" value="CAG7720309.1"/>
    <property type="molecule type" value="Genomic_DNA"/>
</dbReference>
<proteinExistence type="predicted"/>
<dbReference type="PANTHER" id="PTHR46953">
    <property type="entry name" value="G-PROTEIN COUPLED RECEPTOR MTH-LIKE 1-RELATED"/>
    <property type="match status" value="1"/>
</dbReference>
<evidence type="ECO:0000256" key="4">
    <source>
        <dbReference type="ARBA" id="ARBA00023136"/>
    </source>
</evidence>
<dbReference type="InterPro" id="IPR000832">
    <property type="entry name" value="GPCR_2_secretin-like"/>
</dbReference>
<dbReference type="GO" id="GO:0016020">
    <property type="term" value="C:membrane"/>
    <property type="evidence" value="ECO:0007669"/>
    <property type="project" value="UniProtKB-SubCell"/>
</dbReference>
<reference evidence="7" key="1">
    <citation type="submission" date="2021-06" db="EMBL/GenBank/DDBJ databases">
        <authorList>
            <person name="Hodson N. C."/>
            <person name="Mongue J. A."/>
            <person name="Jaron S. K."/>
        </authorList>
    </citation>
    <scope>NUCLEOTIDE SEQUENCE</scope>
</reference>
<comment type="subcellular location">
    <subcellularLocation>
        <location evidence="1">Membrane</location>
        <topology evidence="1">Multi-pass membrane protein</topology>
    </subcellularLocation>
</comment>